<protein>
    <submittedName>
        <fullName evidence="2">Uncharacterized protein</fullName>
    </submittedName>
</protein>
<evidence type="ECO:0000313" key="3">
    <source>
        <dbReference type="Proteomes" id="UP000198788"/>
    </source>
</evidence>
<keyword evidence="1" id="KW-1133">Transmembrane helix</keyword>
<gene>
    <name evidence="2" type="ORF">SAMN05192570_2373</name>
</gene>
<proteinExistence type="predicted"/>
<feature type="transmembrane region" description="Helical" evidence="1">
    <location>
        <begin position="49"/>
        <end position="68"/>
    </location>
</feature>
<keyword evidence="1" id="KW-0812">Transmembrane</keyword>
<feature type="transmembrane region" description="Helical" evidence="1">
    <location>
        <begin position="22"/>
        <end position="43"/>
    </location>
</feature>
<accession>A0A1I6SGD1</accession>
<dbReference type="Proteomes" id="UP000198788">
    <property type="component" value="Unassembled WGS sequence"/>
</dbReference>
<dbReference type="OrthoDB" id="7207144at2"/>
<evidence type="ECO:0000313" key="2">
    <source>
        <dbReference type="EMBL" id="SFS75880.1"/>
    </source>
</evidence>
<keyword evidence="1" id="KW-0472">Membrane</keyword>
<dbReference type="STRING" id="871741.SAMN05192570_2373"/>
<keyword evidence="3" id="KW-1185">Reference proteome</keyword>
<dbReference type="EMBL" id="FOZV01000005">
    <property type="protein sequence ID" value="SFS75880.1"/>
    <property type="molecule type" value="Genomic_DNA"/>
</dbReference>
<name>A0A1I6SGD1_9CAUL</name>
<evidence type="ECO:0000256" key="1">
    <source>
        <dbReference type="SAM" id="Phobius"/>
    </source>
</evidence>
<organism evidence="2 3">
    <name type="scientific">Brevundimonas viscosa</name>
    <dbReference type="NCBI Taxonomy" id="871741"/>
    <lineage>
        <taxon>Bacteria</taxon>
        <taxon>Pseudomonadati</taxon>
        <taxon>Pseudomonadota</taxon>
        <taxon>Alphaproteobacteria</taxon>
        <taxon>Caulobacterales</taxon>
        <taxon>Caulobacteraceae</taxon>
        <taxon>Brevundimonas</taxon>
    </lineage>
</organism>
<reference evidence="3" key="1">
    <citation type="submission" date="2016-10" db="EMBL/GenBank/DDBJ databases">
        <authorList>
            <person name="Varghese N."/>
            <person name="Submissions S."/>
        </authorList>
    </citation>
    <scope>NUCLEOTIDE SEQUENCE [LARGE SCALE GENOMIC DNA]</scope>
    <source>
        <strain evidence="3">CGMCC 1.10683</strain>
    </source>
</reference>
<sequence length="89" mass="9643">MNPSSHDAPSPLAEGRWLWRRFYVFATSGAAWLLLDRLIAIVPPAAAPRLAHALMALLALTLVLYLVAPSAQQLIASLSLLRPGDREDG</sequence>
<dbReference type="RefSeq" id="WP_092310843.1">
    <property type="nucleotide sequence ID" value="NZ_FOZV01000005.1"/>
</dbReference>
<dbReference type="AlphaFoldDB" id="A0A1I6SGD1"/>